<feature type="region of interest" description="Disordered" evidence="1">
    <location>
        <begin position="333"/>
        <end position="365"/>
    </location>
</feature>
<feature type="region of interest" description="Disordered" evidence="1">
    <location>
        <begin position="114"/>
        <end position="135"/>
    </location>
</feature>
<feature type="compositionally biased region" description="Polar residues" evidence="1">
    <location>
        <begin position="40"/>
        <end position="56"/>
    </location>
</feature>
<gene>
    <name evidence="2 4" type="ORF">P152DRAFT_455862</name>
</gene>
<protein>
    <submittedName>
        <fullName evidence="2 4">Uncharacterized protein</fullName>
    </submittedName>
</protein>
<feature type="compositionally biased region" description="Basic residues" evidence="1">
    <location>
        <begin position="233"/>
        <end position="243"/>
    </location>
</feature>
<feature type="region of interest" description="Disordered" evidence="1">
    <location>
        <begin position="26"/>
        <end position="58"/>
    </location>
</feature>
<accession>A0A6G1GA55</accession>
<reference evidence="2 4" key="1">
    <citation type="submission" date="2020-01" db="EMBL/GenBank/DDBJ databases">
        <authorList>
            <consortium name="DOE Joint Genome Institute"/>
            <person name="Haridas S."/>
            <person name="Albert R."/>
            <person name="Binder M."/>
            <person name="Bloem J."/>
            <person name="Labutti K."/>
            <person name="Salamov A."/>
            <person name="Andreopoulos B."/>
            <person name="Baker S.E."/>
            <person name="Barry K."/>
            <person name="Bills G."/>
            <person name="Bluhm B.H."/>
            <person name="Cannon C."/>
            <person name="Castanera R."/>
            <person name="Culley D.E."/>
            <person name="Daum C."/>
            <person name="Ezra D."/>
            <person name="Gonzalez J.B."/>
            <person name="Henrissat B."/>
            <person name="Kuo A."/>
            <person name="Liang C."/>
            <person name="Lipzen A."/>
            <person name="Lutzoni F."/>
            <person name="Magnuson J."/>
            <person name="Mondo S."/>
            <person name="Nolan M."/>
            <person name="Ohm R."/>
            <person name="Pangilinan J."/>
            <person name="Park H.-J."/>
            <person name="Ramirez L."/>
            <person name="Alfaro M."/>
            <person name="Sun H."/>
            <person name="Tritt A."/>
            <person name="Yoshinaga Y."/>
            <person name="Zwiers L.-H."/>
            <person name="Turgeon B.G."/>
            <person name="Goodwin S.B."/>
            <person name="Spatafora J.W."/>
            <person name="Crous P.W."/>
            <person name="Grigoriev I.V."/>
        </authorList>
    </citation>
    <scope>NUCLEOTIDE SEQUENCE</scope>
    <source>
        <strain evidence="2 4">CBS 781.70</strain>
    </source>
</reference>
<dbReference type="AlphaFoldDB" id="A0A6G1GA55"/>
<dbReference type="Proteomes" id="UP000504638">
    <property type="component" value="Unplaced"/>
</dbReference>
<dbReference type="RefSeq" id="XP_033536457.1">
    <property type="nucleotide sequence ID" value="XM_033678881.1"/>
</dbReference>
<proteinExistence type="predicted"/>
<feature type="compositionally biased region" description="Basic and acidic residues" evidence="1">
    <location>
        <begin position="300"/>
        <end position="311"/>
    </location>
</feature>
<dbReference type="EMBL" id="ML975152">
    <property type="protein sequence ID" value="KAF1814826.1"/>
    <property type="molecule type" value="Genomic_DNA"/>
</dbReference>
<evidence type="ECO:0000313" key="2">
    <source>
        <dbReference type="EMBL" id="KAF1814826.1"/>
    </source>
</evidence>
<name>A0A6G1GA55_9PEZI</name>
<feature type="compositionally biased region" description="Polar residues" evidence="1">
    <location>
        <begin position="247"/>
        <end position="263"/>
    </location>
</feature>
<keyword evidence="3" id="KW-1185">Reference proteome</keyword>
<feature type="compositionally biased region" description="Low complexity" evidence="1">
    <location>
        <begin position="338"/>
        <end position="351"/>
    </location>
</feature>
<evidence type="ECO:0000256" key="1">
    <source>
        <dbReference type="SAM" id="MobiDB-lite"/>
    </source>
</evidence>
<organism evidence="2">
    <name type="scientific">Eremomyces bilateralis CBS 781.70</name>
    <dbReference type="NCBI Taxonomy" id="1392243"/>
    <lineage>
        <taxon>Eukaryota</taxon>
        <taxon>Fungi</taxon>
        <taxon>Dikarya</taxon>
        <taxon>Ascomycota</taxon>
        <taxon>Pezizomycotina</taxon>
        <taxon>Dothideomycetes</taxon>
        <taxon>Dothideomycetes incertae sedis</taxon>
        <taxon>Eremomycetales</taxon>
        <taxon>Eremomycetaceae</taxon>
        <taxon>Eremomyces</taxon>
    </lineage>
</organism>
<reference evidence="4" key="3">
    <citation type="submission" date="2025-04" db="UniProtKB">
        <authorList>
            <consortium name="RefSeq"/>
        </authorList>
    </citation>
    <scope>IDENTIFICATION</scope>
    <source>
        <strain evidence="4">CBS 781.70</strain>
    </source>
</reference>
<dbReference type="GeneID" id="54419451"/>
<evidence type="ECO:0000313" key="4">
    <source>
        <dbReference type="RefSeq" id="XP_033536457.1"/>
    </source>
</evidence>
<reference evidence="4" key="2">
    <citation type="submission" date="2020-04" db="EMBL/GenBank/DDBJ databases">
        <authorList>
            <consortium name="NCBI Genome Project"/>
        </authorList>
    </citation>
    <scope>NUCLEOTIDE SEQUENCE</scope>
    <source>
        <strain evidence="4">CBS 781.70</strain>
    </source>
</reference>
<evidence type="ECO:0000313" key="3">
    <source>
        <dbReference type="Proteomes" id="UP000504638"/>
    </source>
</evidence>
<feature type="region of interest" description="Disordered" evidence="1">
    <location>
        <begin position="232"/>
        <end position="311"/>
    </location>
</feature>
<sequence length="443" mass="47651">MADPSGNNDLHCGYASFLDPNDIQFDDLFSGASAPPGTVDPNQTQSGASSPFSSTLDDIDFTLPIPSVERFGTETEDSKSPLPSTFTDSDPIITVTASEHIRLHEQRAFLASAAPHAQHAKRPPSGSTSYVSERPFTASPHASSFIEPPVPFPRPAPVPSHSGVMTVPPTPQPYSQSIGSPAMQHERAISLPLGDDMHAHFDMSNIPSLPPGISHQTPIFSRDGEYIGDAATHLRHRRRRPGAKRSGGSTLTSAPRGPSTHQNPIKHGPQPPIDYNPELRRHQKGYGRWHPYESTSSGRLDLDSSRDSTPALHRDANMDEIFDFLSAGNPTEASSVTSAGAIGSAKGSSSKAQRDDGQPKGKKSGTHVLKVDAMESRYIIRSLARLLEEGADSIDRLRSIDGELETTAAVLILFDVEKGMIEKVMANNDGCSDTKEDINEGEA</sequence>